<reference evidence="5 6" key="1">
    <citation type="journal article" date="2022" name="Allergy">
        <title>Genome assembly and annotation of Periplaneta americana reveal a comprehensive cockroach allergen profile.</title>
        <authorList>
            <person name="Wang L."/>
            <person name="Xiong Q."/>
            <person name="Saelim N."/>
            <person name="Wang L."/>
            <person name="Nong W."/>
            <person name="Wan A.T."/>
            <person name="Shi M."/>
            <person name="Liu X."/>
            <person name="Cao Q."/>
            <person name="Hui J.H.L."/>
            <person name="Sookrung N."/>
            <person name="Leung T.F."/>
            <person name="Tungtrongchitr A."/>
            <person name="Tsui S.K.W."/>
        </authorList>
    </citation>
    <scope>NUCLEOTIDE SEQUENCE [LARGE SCALE GENOMIC DNA]</scope>
    <source>
        <strain evidence="5">PWHHKU_190912</strain>
    </source>
</reference>
<evidence type="ECO:0000256" key="2">
    <source>
        <dbReference type="ARBA" id="ARBA00023002"/>
    </source>
</evidence>
<dbReference type="PANTHER" id="PTHR43257:SF2">
    <property type="entry name" value="PYRUVATE DEHYDROGENASE E1 COMPONENT SUBUNIT BETA"/>
    <property type="match status" value="1"/>
</dbReference>
<dbReference type="EMBL" id="JAJSOF020000019">
    <property type="protein sequence ID" value="KAJ4437849.1"/>
    <property type="molecule type" value="Genomic_DNA"/>
</dbReference>
<evidence type="ECO:0000313" key="5">
    <source>
        <dbReference type="EMBL" id="KAJ4437849.1"/>
    </source>
</evidence>
<dbReference type="InterPro" id="IPR033248">
    <property type="entry name" value="Transketolase_C"/>
</dbReference>
<dbReference type="Pfam" id="PF02780">
    <property type="entry name" value="Transketolase_C"/>
    <property type="match status" value="1"/>
</dbReference>
<evidence type="ECO:0000256" key="1">
    <source>
        <dbReference type="ARBA" id="ARBA00001964"/>
    </source>
</evidence>
<evidence type="ECO:0000313" key="6">
    <source>
        <dbReference type="Proteomes" id="UP001148838"/>
    </source>
</evidence>
<keyword evidence="6" id="KW-1185">Reference proteome</keyword>
<accession>A0ABQ8SUI1</accession>
<gene>
    <name evidence="5" type="ORF">ANN_13788</name>
</gene>
<protein>
    <recommendedName>
        <fullName evidence="4">Transketolase C-terminal domain-containing protein</fullName>
    </recommendedName>
</protein>
<comment type="caution">
    <text evidence="5">The sequence shown here is derived from an EMBL/GenBank/DDBJ whole genome shotgun (WGS) entry which is preliminary data.</text>
</comment>
<proteinExistence type="predicted"/>
<comment type="cofactor">
    <cofactor evidence="1">
        <name>thiamine diphosphate</name>
        <dbReference type="ChEBI" id="CHEBI:58937"/>
    </cofactor>
</comment>
<keyword evidence="3" id="KW-0786">Thiamine pyrophosphate</keyword>
<dbReference type="Proteomes" id="UP001148838">
    <property type="component" value="Unassembled WGS sequence"/>
</dbReference>
<organism evidence="5 6">
    <name type="scientific">Periplaneta americana</name>
    <name type="common">American cockroach</name>
    <name type="synonym">Blatta americana</name>
    <dbReference type="NCBI Taxonomy" id="6978"/>
    <lineage>
        <taxon>Eukaryota</taxon>
        <taxon>Metazoa</taxon>
        <taxon>Ecdysozoa</taxon>
        <taxon>Arthropoda</taxon>
        <taxon>Hexapoda</taxon>
        <taxon>Insecta</taxon>
        <taxon>Pterygota</taxon>
        <taxon>Neoptera</taxon>
        <taxon>Polyneoptera</taxon>
        <taxon>Dictyoptera</taxon>
        <taxon>Blattodea</taxon>
        <taxon>Blattoidea</taxon>
        <taxon>Blattidae</taxon>
        <taxon>Blattinae</taxon>
        <taxon>Periplaneta</taxon>
    </lineage>
</organism>
<feature type="domain" description="Transketolase C-terminal" evidence="4">
    <location>
        <begin position="1"/>
        <end position="76"/>
    </location>
</feature>
<dbReference type="Gene3D" id="3.40.50.920">
    <property type="match status" value="1"/>
</dbReference>
<keyword evidence="2" id="KW-0560">Oxidoreductase</keyword>
<dbReference type="InterPro" id="IPR009014">
    <property type="entry name" value="Transketo_C/PFOR_II"/>
</dbReference>
<sequence length="99" mass="11226">MDYETIFKSVQKTHRLITVEQGWPQCCIGSEITRAVNEDVTFFYLDAPVICLTGVDIPMPYSLPLEEMSIPRPQDVIHAVKKILNINMDSASVTDIKKK</sequence>
<evidence type="ECO:0000256" key="3">
    <source>
        <dbReference type="ARBA" id="ARBA00023052"/>
    </source>
</evidence>
<dbReference type="PANTHER" id="PTHR43257">
    <property type="entry name" value="PYRUVATE DEHYDROGENASE E1 COMPONENT BETA SUBUNIT"/>
    <property type="match status" value="1"/>
</dbReference>
<dbReference type="SUPFAM" id="SSF52922">
    <property type="entry name" value="TK C-terminal domain-like"/>
    <property type="match status" value="1"/>
</dbReference>
<name>A0ABQ8SUI1_PERAM</name>
<evidence type="ECO:0000259" key="4">
    <source>
        <dbReference type="Pfam" id="PF02780"/>
    </source>
</evidence>